<dbReference type="Pfam" id="PF00098">
    <property type="entry name" value="zf-CCHC"/>
    <property type="match status" value="1"/>
</dbReference>
<reference evidence="5" key="1">
    <citation type="submission" date="2021-03" db="EMBL/GenBank/DDBJ databases">
        <title>Draft genome sequence of rust myrtle Austropuccinia psidii MF-1, a brazilian biotype.</title>
        <authorList>
            <person name="Quecine M.C."/>
            <person name="Pachon D.M.R."/>
            <person name="Bonatelli M.L."/>
            <person name="Correr F.H."/>
            <person name="Franceschini L.M."/>
            <person name="Leite T.F."/>
            <person name="Margarido G.R.A."/>
            <person name="Almeida C.A."/>
            <person name="Ferrarezi J.A."/>
            <person name="Labate C.A."/>
        </authorList>
    </citation>
    <scope>NUCLEOTIDE SEQUENCE</scope>
    <source>
        <strain evidence="5">MF-1</strain>
    </source>
</reference>
<keyword evidence="2" id="KW-0862">Zinc</keyword>
<evidence type="ECO:0000313" key="5">
    <source>
        <dbReference type="EMBL" id="MBW0465665.1"/>
    </source>
</evidence>
<dbReference type="EMBL" id="AVOT02001094">
    <property type="protein sequence ID" value="MBW0465665.1"/>
    <property type="molecule type" value="Genomic_DNA"/>
</dbReference>
<dbReference type="PROSITE" id="PS50158">
    <property type="entry name" value="ZF_CCHC"/>
    <property type="match status" value="1"/>
</dbReference>
<dbReference type="GO" id="GO:0003676">
    <property type="term" value="F:nucleic acid binding"/>
    <property type="evidence" value="ECO:0007669"/>
    <property type="project" value="InterPro"/>
</dbReference>
<protein>
    <recommendedName>
        <fullName evidence="4">CCHC-type domain-containing protein</fullName>
    </recommendedName>
</protein>
<dbReference type="InterPro" id="IPR036875">
    <property type="entry name" value="Znf_CCHC_sf"/>
</dbReference>
<gene>
    <name evidence="5" type="ORF">O181_005380</name>
</gene>
<keyword evidence="1" id="KW-0507">mRNA processing</keyword>
<name>A0A9Q3BI96_9BASI</name>
<proteinExistence type="predicted"/>
<dbReference type="AlphaFoldDB" id="A0A9Q3BI96"/>
<dbReference type="GO" id="GO:0008270">
    <property type="term" value="F:zinc ion binding"/>
    <property type="evidence" value="ECO:0007669"/>
    <property type="project" value="UniProtKB-KW"/>
</dbReference>
<keyword evidence="2" id="KW-0863">Zinc-finger</keyword>
<comment type="caution">
    <text evidence="5">The sequence shown here is derived from an EMBL/GenBank/DDBJ whole genome shotgun (WGS) entry which is preliminary data.</text>
</comment>
<dbReference type="SUPFAM" id="SSF57756">
    <property type="entry name" value="Retrovirus zinc finger-like domains"/>
    <property type="match status" value="1"/>
</dbReference>
<dbReference type="Gene3D" id="4.10.60.10">
    <property type="entry name" value="Zinc finger, CCHC-type"/>
    <property type="match status" value="1"/>
</dbReference>
<evidence type="ECO:0000256" key="1">
    <source>
        <dbReference type="ARBA" id="ARBA00022664"/>
    </source>
</evidence>
<evidence type="ECO:0000256" key="2">
    <source>
        <dbReference type="PROSITE-ProRule" id="PRU00047"/>
    </source>
</evidence>
<accession>A0A9Q3BI96</accession>
<keyword evidence="6" id="KW-1185">Reference proteome</keyword>
<feature type="compositionally biased region" description="Acidic residues" evidence="3">
    <location>
        <begin position="113"/>
        <end position="124"/>
    </location>
</feature>
<evidence type="ECO:0000259" key="4">
    <source>
        <dbReference type="PROSITE" id="PS50158"/>
    </source>
</evidence>
<evidence type="ECO:0000256" key="3">
    <source>
        <dbReference type="SAM" id="MobiDB-lite"/>
    </source>
</evidence>
<dbReference type="GO" id="GO:0006397">
    <property type="term" value="P:mRNA processing"/>
    <property type="evidence" value="ECO:0007669"/>
    <property type="project" value="UniProtKB-KW"/>
</dbReference>
<sequence>MTNTQLAKIHISGILLKAIDPQANIKMRNKKLLTKLPGELEHARKCRFNQICTLDEIANKLKYGGNYRQKKERVDEVTKKKNSCRICGSTNHYANNCPKAKKKVYAIEKIPEEESPTEDSESDSMGDSIREHSDDDQDPKEEFLVEYQEETQLEIQDLQLKAGVPQDTANKNLCKHTQDVHTFLVTPTIVMAYIRGKATNITVSIDNSQ</sequence>
<dbReference type="SMART" id="SM00343">
    <property type="entry name" value="ZnF_C2HC"/>
    <property type="match status" value="1"/>
</dbReference>
<dbReference type="Proteomes" id="UP000765509">
    <property type="component" value="Unassembled WGS sequence"/>
</dbReference>
<organism evidence="5 6">
    <name type="scientific">Austropuccinia psidii MF-1</name>
    <dbReference type="NCBI Taxonomy" id="1389203"/>
    <lineage>
        <taxon>Eukaryota</taxon>
        <taxon>Fungi</taxon>
        <taxon>Dikarya</taxon>
        <taxon>Basidiomycota</taxon>
        <taxon>Pucciniomycotina</taxon>
        <taxon>Pucciniomycetes</taxon>
        <taxon>Pucciniales</taxon>
        <taxon>Sphaerophragmiaceae</taxon>
        <taxon>Austropuccinia</taxon>
    </lineage>
</organism>
<evidence type="ECO:0000313" key="6">
    <source>
        <dbReference type="Proteomes" id="UP000765509"/>
    </source>
</evidence>
<feature type="domain" description="CCHC-type" evidence="4">
    <location>
        <begin position="84"/>
        <end position="99"/>
    </location>
</feature>
<keyword evidence="2" id="KW-0479">Metal-binding</keyword>
<feature type="region of interest" description="Disordered" evidence="3">
    <location>
        <begin position="111"/>
        <end position="139"/>
    </location>
</feature>
<dbReference type="InterPro" id="IPR001878">
    <property type="entry name" value="Znf_CCHC"/>
</dbReference>